<evidence type="ECO:0000256" key="1">
    <source>
        <dbReference type="ARBA" id="ARBA00007754"/>
    </source>
</evidence>
<feature type="active site" description="Nucleophile" evidence="4">
    <location>
        <position position="281"/>
    </location>
</feature>
<dbReference type="Gene3D" id="3.20.20.80">
    <property type="entry name" value="Glycosidases"/>
    <property type="match status" value="1"/>
</dbReference>
<dbReference type="AlphaFoldDB" id="A0A841HN48"/>
<keyword evidence="8" id="KW-1185">Reference proteome</keyword>
<dbReference type="InterPro" id="IPR017853">
    <property type="entry name" value="GH"/>
</dbReference>
<accession>A0A841HN48</accession>
<feature type="domain" description="GH26" evidence="6">
    <location>
        <begin position="25"/>
        <end position="345"/>
    </location>
</feature>
<dbReference type="Pfam" id="PF02156">
    <property type="entry name" value="Glyco_hydro_26"/>
    <property type="match status" value="1"/>
</dbReference>
<comment type="similarity">
    <text evidence="1 4">Belongs to the glycosyl hydrolase 26 family.</text>
</comment>
<dbReference type="GO" id="GO:0006080">
    <property type="term" value="P:substituted mannan metabolic process"/>
    <property type="evidence" value="ECO:0007669"/>
    <property type="project" value="InterPro"/>
</dbReference>
<proteinExistence type="inferred from homology"/>
<dbReference type="PANTHER" id="PTHR40079">
    <property type="entry name" value="MANNAN ENDO-1,4-BETA-MANNOSIDASE E-RELATED"/>
    <property type="match status" value="1"/>
</dbReference>
<dbReference type="InterPro" id="IPR022790">
    <property type="entry name" value="GH26_dom"/>
</dbReference>
<comment type="caution">
    <text evidence="7">The sequence shown here is derived from an EMBL/GenBank/DDBJ whole genome shotgun (WGS) entry which is preliminary data.</text>
</comment>
<feature type="signal peptide" evidence="5">
    <location>
        <begin position="1"/>
        <end position="23"/>
    </location>
</feature>
<evidence type="ECO:0000313" key="8">
    <source>
        <dbReference type="Proteomes" id="UP000588068"/>
    </source>
</evidence>
<evidence type="ECO:0000256" key="3">
    <source>
        <dbReference type="ARBA" id="ARBA00023295"/>
    </source>
</evidence>
<name>A0A841HN48_9GAMM</name>
<evidence type="ECO:0000256" key="2">
    <source>
        <dbReference type="ARBA" id="ARBA00022801"/>
    </source>
</evidence>
<dbReference type="InterPro" id="IPR000805">
    <property type="entry name" value="Glyco_hydro_26"/>
</dbReference>
<evidence type="ECO:0000259" key="6">
    <source>
        <dbReference type="PROSITE" id="PS51764"/>
    </source>
</evidence>
<protein>
    <recommendedName>
        <fullName evidence="6">GH26 domain-containing protein</fullName>
    </recommendedName>
</protein>
<dbReference type="RefSeq" id="WP_184331985.1">
    <property type="nucleotide sequence ID" value="NZ_JACHHZ010000003.1"/>
</dbReference>
<reference evidence="7 8" key="1">
    <citation type="submission" date="2020-08" db="EMBL/GenBank/DDBJ databases">
        <title>Genomic Encyclopedia of Type Strains, Phase IV (KMG-IV): sequencing the most valuable type-strain genomes for metagenomic binning, comparative biology and taxonomic classification.</title>
        <authorList>
            <person name="Goeker M."/>
        </authorList>
    </citation>
    <scope>NUCLEOTIDE SEQUENCE [LARGE SCALE GENOMIC DNA]</scope>
    <source>
        <strain evidence="7 8">DSM 26723</strain>
    </source>
</reference>
<evidence type="ECO:0000256" key="5">
    <source>
        <dbReference type="SAM" id="SignalP"/>
    </source>
</evidence>
<dbReference type="GO" id="GO:0016985">
    <property type="term" value="F:mannan endo-1,4-beta-mannosidase activity"/>
    <property type="evidence" value="ECO:0007669"/>
    <property type="project" value="InterPro"/>
</dbReference>
<evidence type="ECO:0000313" key="7">
    <source>
        <dbReference type="EMBL" id="MBB6093502.1"/>
    </source>
</evidence>
<dbReference type="PANTHER" id="PTHR40079:SF4">
    <property type="entry name" value="GH26 DOMAIN-CONTAINING PROTEIN-RELATED"/>
    <property type="match status" value="1"/>
</dbReference>
<feature type="active site" description="Proton donor" evidence="4">
    <location>
        <position position="167"/>
    </location>
</feature>
<sequence length="403" mass="44264">MKYRHTAAWVCALALGSSSIGIAAPSTRPDARFLPPDGQTLLIIGQELQSVADYVTDCQSCATPGGVTTYLGFYDLLSAKDGFGGLGEDAAGNPAADADWGAGKTSAAKMLTQHPDSALVIGLDMSNGRRSGGLAEIARGVHDDKIARLAAFFVAAKRPVYLRIGYEFDGTWNLGYDDRKTYITAFRRIVDGLRTRGANNVAFVWQASASPLDDIIEQGRREDIRDWFPGASYVDWVALSWFLKPHAKGRANSLKTPGQLQLAREVIDFARAERKPVMIAESTPQGYDLGKLTHANISPLWDGPAGGNVVQLSAEQIWHEWYEPVLSFIDANRDVIAAFAYINANWDVQPMWAKPYSSGYWGDTRIQANPSIEKAWVTETRKPAWLHGGPRLYEILTSSRDPR</sequence>
<dbReference type="SUPFAM" id="SSF51445">
    <property type="entry name" value="(Trans)glycosidases"/>
    <property type="match status" value="1"/>
</dbReference>
<keyword evidence="3 4" id="KW-0326">Glycosidase</keyword>
<keyword evidence="5" id="KW-0732">Signal</keyword>
<feature type="chain" id="PRO_5032466085" description="GH26 domain-containing protein" evidence="5">
    <location>
        <begin position="24"/>
        <end position="403"/>
    </location>
</feature>
<keyword evidence="2 4" id="KW-0378">Hydrolase</keyword>
<dbReference type="Proteomes" id="UP000588068">
    <property type="component" value="Unassembled WGS sequence"/>
</dbReference>
<dbReference type="EMBL" id="JACHHZ010000003">
    <property type="protein sequence ID" value="MBB6093502.1"/>
    <property type="molecule type" value="Genomic_DNA"/>
</dbReference>
<gene>
    <name evidence="7" type="ORF">HNQ60_002383</name>
</gene>
<evidence type="ECO:0000256" key="4">
    <source>
        <dbReference type="PROSITE-ProRule" id="PRU01100"/>
    </source>
</evidence>
<organism evidence="7 8">
    <name type="scientific">Povalibacter uvarum</name>
    <dbReference type="NCBI Taxonomy" id="732238"/>
    <lineage>
        <taxon>Bacteria</taxon>
        <taxon>Pseudomonadati</taxon>
        <taxon>Pseudomonadota</taxon>
        <taxon>Gammaproteobacteria</taxon>
        <taxon>Steroidobacterales</taxon>
        <taxon>Steroidobacteraceae</taxon>
        <taxon>Povalibacter</taxon>
    </lineage>
</organism>
<dbReference type="PROSITE" id="PS51764">
    <property type="entry name" value="GH26"/>
    <property type="match status" value="1"/>
</dbReference>